<dbReference type="GO" id="GO:0120010">
    <property type="term" value="P:intermembrane phospholipid transfer"/>
    <property type="evidence" value="ECO:0007669"/>
    <property type="project" value="TreeGrafter"/>
</dbReference>
<sequence length="249" mass="27332">MKSNSNPSTALWRRTGLSAALAAGLLLAGCASTQATHPQDPYEGYNRAMTSFNDSVDKAVLKPAATAYQTVTPQPVRTGVTNFFGNLGDLWSMVNHALQGNGEKAYNHMVRFTTNTVLGIGGLLDIATEMRVERDKQDFGLTLASWGVKPGPYLVLPFLGPSTVRDTVALPADWWGHPMDRMHPVSHRNSLLGLRLVDARANLLNATDTLDAAALDRYTLMRDFYLKQRDPASRQHNDDNAGRVESYDD</sequence>
<dbReference type="GO" id="GO:0016020">
    <property type="term" value="C:membrane"/>
    <property type="evidence" value="ECO:0007669"/>
    <property type="project" value="InterPro"/>
</dbReference>
<protein>
    <submittedName>
        <fullName evidence="4">ABC transporter</fullName>
    </submittedName>
</protein>
<dbReference type="Pfam" id="PF04333">
    <property type="entry name" value="MlaA"/>
    <property type="match status" value="1"/>
</dbReference>
<evidence type="ECO:0000256" key="1">
    <source>
        <dbReference type="ARBA" id="ARBA00010634"/>
    </source>
</evidence>
<comment type="caution">
    <text evidence="4">The sequence shown here is derived from an EMBL/GenBank/DDBJ whole genome shotgun (WGS) entry which is preliminary data.</text>
</comment>
<dbReference type="PRINTS" id="PR01805">
    <property type="entry name" value="VACJLIPOPROT"/>
</dbReference>
<keyword evidence="2 3" id="KW-0732">Signal</keyword>
<dbReference type="PANTHER" id="PTHR30035">
    <property type="entry name" value="LIPOPROTEIN VACJ-RELATED"/>
    <property type="match status" value="1"/>
</dbReference>
<dbReference type="STRING" id="225991.MA05_16645"/>
<evidence type="ECO:0000256" key="3">
    <source>
        <dbReference type="SAM" id="SignalP"/>
    </source>
</evidence>
<comment type="similarity">
    <text evidence="1">Belongs to the MlaA family.</text>
</comment>
<name>A0A014MGT8_9BURK</name>
<proteinExistence type="inferred from homology"/>
<reference evidence="4 5" key="1">
    <citation type="submission" date="2014-01" db="EMBL/GenBank/DDBJ databases">
        <title>Interspecies Systems Biology Uncovers Metabolites Affecting C. elegans Gene Expression and Life History Traits.</title>
        <authorList>
            <person name="Watson E."/>
            <person name="Macneil L.T."/>
            <person name="Ritter A.D."/>
            <person name="Yilmaz L.S."/>
            <person name="Rosebrock A.P."/>
            <person name="Caudy A.A."/>
            <person name="Walhout A.J."/>
        </authorList>
    </citation>
    <scope>NUCLEOTIDE SEQUENCE [LARGE SCALE GENOMIC DNA]</scope>
    <source>
        <strain evidence="4 5">DA1877</strain>
    </source>
</reference>
<keyword evidence="5" id="KW-1185">Reference proteome</keyword>
<dbReference type="PATRIC" id="fig|1457173.3.peg.851"/>
<dbReference type="Proteomes" id="UP000020766">
    <property type="component" value="Unassembled WGS sequence"/>
</dbReference>
<dbReference type="PROSITE" id="PS51257">
    <property type="entry name" value="PROKAR_LIPOPROTEIN"/>
    <property type="match status" value="1"/>
</dbReference>
<organism evidence="4 5">
    <name type="scientific">Comamonas aquatica DA1877</name>
    <dbReference type="NCBI Taxonomy" id="1457173"/>
    <lineage>
        <taxon>Bacteria</taxon>
        <taxon>Pseudomonadati</taxon>
        <taxon>Pseudomonadota</taxon>
        <taxon>Betaproteobacteria</taxon>
        <taxon>Burkholderiales</taxon>
        <taxon>Comamonadaceae</taxon>
        <taxon>Comamonas</taxon>
    </lineage>
</organism>
<dbReference type="RefSeq" id="WP_043379812.1">
    <property type="nucleotide sequence ID" value="NZ_JBOK01000004.1"/>
</dbReference>
<feature type="chain" id="PRO_5001473899" evidence="3">
    <location>
        <begin position="36"/>
        <end position="249"/>
    </location>
</feature>
<dbReference type="EMBL" id="JBOK01000004">
    <property type="protein sequence ID" value="EXU80966.1"/>
    <property type="molecule type" value="Genomic_DNA"/>
</dbReference>
<feature type="signal peptide" evidence="3">
    <location>
        <begin position="1"/>
        <end position="35"/>
    </location>
</feature>
<gene>
    <name evidence="4" type="ORF">AX13_12630</name>
</gene>
<dbReference type="InterPro" id="IPR007428">
    <property type="entry name" value="MlaA"/>
</dbReference>
<evidence type="ECO:0000313" key="4">
    <source>
        <dbReference type="EMBL" id="EXU80966.1"/>
    </source>
</evidence>
<dbReference type="AlphaFoldDB" id="A0A014MGT8"/>
<evidence type="ECO:0000256" key="2">
    <source>
        <dbReference type="ARBA" id="ARBA00022729"/>
    </source>
</evidence>
<dbReference type="PANTHER" id="PTHR30035:SF3">
    <property type="entry name" value="INTERMEMBRANE PHOSPHOLIPID TRANSPORT SYSTEM LIPOPROTEIN MLAA"/>
    <property type="match status" value="1"/>
</dbReference>
<evidence type="ECO:0000313" key="5">
    <source>
        <dbReference type="Proteomes" id="UP000020766"/>
    </source>
</evidence>
<accession>A0A014MGT8</accession>